<dbReference type="GO" id="GO:0005198">
    <property type="term" value="F:structural molecule activity"/>
    <property type="evidence" value="ECO:0007669"/>
    <property type="project" value="TreeGrafter"/>
</dbReference>
<accession>A0A3Q3GTF5</accession>
<dbReference type="GO" id="GO:0005886">
    <property type="term" value="C:plasma membrane"/>
    <property type="evidence" value="ECO:0007669"/>
    <property type="project" value="UniProtKB-SubCell"/>
</dbReference>
<dbReference type="InterPro" id="IPR043197">
    <property type="entry name" value="Plakin"/>
</dbReference>
<dbReference type="SMART" id="SM00250">
    <property type="entry name" value="PLEC"/>
    <property type="match status" value="16"/>
</dbReference>
<dbReference type="InterPro" id="IPR001101">
    <property type="entry name" value="Plectin_repeat"/>
</dbReference>
<comment type="similarity">
    <text evidence="3">Belongs to the plakin or cytolinker family.</text>
</comment>
<dbReference type="Pfam" id="PF00681">
    <property type="entry name" value="Plectin"/>
    <property type="match status" value="7"/>
</dbReference>
<dbReference type="GO" id="GO:0042060">
    <property type="term" value="P:wound healing"/>
    <property type="evidence" value="ECO:0007669"/>
    <property type="project" value="TreeGrafter"/>
</dbReference>
<reference evidence="14" key="1">
    <citation type="submission" date="2025-08" db="UniProtKB">
        <authorList>
            <consortium name="Ensembl"/>
        </authorList>
    </citation>
    <scope>IDENTIFICATION</scope>
</reference>
<feature type="coiled-coil region" evidence="10">
    <location>
        <begin position="1440"/>
        <end position="1537"/>
    </location>
</feature>
<keyword evidence="15" id="KW-1185">Reference proteome</keyword>
<dbReference type="SUPFAM" id="SSF75399">
    <property type="entry name" value="Plakin repeat"/>
    <property type="match status" value="4"/>
</dbReference>
<feature type="region of interest" description="Disordered" evidence="11">
    <location>
        <begin position="2374"/>
        <end position="2434"/>
    </location>
</feature>
<comment type="subcellular location">
    <subcellularLocation>
        <location evidence="2">Cell junction</location>
        <location evidence="2">Desmosome</location>
    </subcellularLocation>
    <subcellularLocation>
        <location evidence="1">Cell membrane</location>
    </subcellularLocation>
</comment>
<dbReference type="GO" id="GO:0043588">
    <property type="term" value="P:skin development"/>
    <property type="evidence" value="ECO:0007669"/>
    <property type="project" value="TreeGrafter"/>
</dbReference>
<feature type="compositionally biased region" description="Low complexity" evidence="11">
    <location>
        <begin position="2377"/>
        <end position="2406"/>
    </location>
</feature>
<feature type="compositionally biased region" description="Low complexity" evidence="11">
    <location>
        <begin position="2174"/>
        <end position="2184"/>
    </location>
</feature>
<proteinExistence type="inferred from homology"/>
<feature type="coiled-coil region" evidence="10">
    <location>
        <begin position="243"/>
        <end position="273"/>
    </location>
</feature>
<feature type="coiled-coil region" evidence="10">
    <location>
        <begin position="807"/>
        <end position="985"/>
    </location>
</feature>
<feature type="coiled-coil region" evidence="10">
    <location>
        <begin position="144"/>
        <end position="171"/>
    </location>
</feature>
<dbReference type="InterPro" id="IPR041615">
    <property type="entry name" value="Desmoplakin_SH3"/>
</dbReference>
<dbReference type="SUPFAM" id="SSF46966">
    <property type="entry name" value="Spectrin repeat"/>
    <property type="match status" value="2"/>
</dbReference>
<keyword evidence="4" id="KW-1003">Cell membrane</keyword>
<dbReference type="GO" id="GO:0045104">
    <property type="term" value="P:intermediate filament cytoskeleton organization"/>
    <property type="evidence" value="ECO:0007669"/>
    <property type="project" value="InterPro"/>
</dbReference>
<evidence type="ECO:0000313" key="15">
    <source>
        <dbReference type="Proteomes" id="UP000261660"/>
    </source>
</evidence>
<dbReference type="Pfam" id="PF18373">
    <property type="entry name" value="Spectrin_2"/>
    <property type="match status" value="1"/>
</dbReference>
<keyword evidence="5" id="KW-0597">Phosphoprotein</keyword>
<dbReference type="GeneTree" id="ENSGT00940000154843"/>
<dbReference type="Proteomes" id="UP000261660">
    <property type="component" value="Unplaced"/>
</dbReference>
<protein>
    <submittedName>
        <fullName evidence="14">Desmoplakin b</fullName>
    </submittedName>
</protein>
<dbReference type="Ensembl" id="ENSLBET00000035154.1">
    <property type="protein sequence ID" value="ENSLBEP00000033683.1"/>
    <property type="gene ID" value="ENSLBEG00000025091.1"/>
</dbReference>
<evidence type="ECO:0000313" key="14">
    <source>
        <dbReference type="Ensembl" id="ENSLBEP00000033683.1"/>
    </source>
</evidence>
<keyword evidence="9" id="KW-0472">Membrane</keyword>
<reference evidence="14" key="2">
    <citation type="submission" date="2025-09" db="UniProtKB">
        <authorList>
            <consortium name="Ensembl"/>
        </authorList>
    </citation>
    <scope>IDENTIFICATION</scope>
</reference>
<feature type="domain" description="Desmoplakin SH3" evidence="12">
    <location>
        <begin position="280"/>
        <end position="345"/>
    </location>
</feature>
<dbReference type="FunFam" id="3.30.160.780:FF:000001">
    <property type="entry name" value="Plectin a"/>
    <property type="match status" value="1"/>
</dbReference>
<organism evidence="14 15">
    <name type="scientific">Labrus bergylta</name>
    <name type="common">ballan wrasse</name>
    <dbReference type="NCBI Taxonomy" id="56723"/>
    <lineage>
        <taxon>Eukaryota</taxon>
        <taxon>Metazoa</taxon>
        <taxon>Chordata</taxon>
        <taxon>Craniata</taxon>
        <taxon>Vertebrata</taxon>
        <taxon>Euteleostomi</taxon>
        <taxon>Actinopterygii</taxon>
        <taxon>Neopterygii</taxon>
        <taxon>Teleostei</taxon>
        <taxon>Neoteleostei</taxon>
        <taxon>Acanthomorphata</taxon>
        <taxon>Eupercaria</taxon>
        <taxon>Labriformes</taxon>
        <taxon>Labridae</taxon>
        <taxon>Labrus</taxon>
    </lineage>
</organism>
<evidence type="ECO:0000256" key="5">
    <source>
        <dbReference type="ARBA" id="ARBA00022553"/>
    </source>
</evidence>
<evidence type="ECO:0000256" key="2">
    <source>
        <dbReference type="ARBA" id="ARBA00004568"/>
    </source>
</evidence>
<dbReference type="GO" id="GO:0005737">
    <property type="term" value="C:cytoplasm"/>
    <property type="evidence" value="ECO:0007669"/>
    <property type="project" value="TreeGrafter"/>
</dbReference>
<feature type="coiled-coil region" evidence="10">
    <location>
        <begin position="556"/>
        <end position="610"/>
    </location>
</feature>
<keyword evidence="8 10" id="KW-0175">Coiled coil</keyword>
<dbReference type="Gene3D" id="2.30.30.40">
    <property type="entry name" value="SH3 Domains"/>
    <property type="match status" value="1"/>
</dbReference>
<evidence type="ECO:0000256" key="8">
    <source>
        <dbReference type="ARBA" id="ARBA00023054"/>
    </source>
</evidence>
<dbReference type="Gene3D" id="3.30.160.780">
    <property type="match status" value="1"/>
</dbReference>
<name>A0A3Q3GTF5_9LABR</name>
<dbReference type="GO" id="GO:0098609">
    <property type="term" value="P:cell-cell adhesion"/>
    <property type="evidence" value="ECO:0007669"/>
    <property type="project" value="TreeGrafter"/>
</dbReference>
<evidence type="ECO:0000259" key="12">
    <source>
        <dbReference type="Pfam" id="PF17902"/>
    </source>
</evidence>
<feature type="domain" description="Desmoplakin spectrin-like" evidence="13">
    <location>
        <begin position="380"/>
        <end position="457"/>
    </location>
</feature>
<evidence type="ECO:0000256" key="10">
    <source>
        <dbReference type="SAM" id="Coils"/>
    </source>
</evidence>
<keyword evidence="7" id="KW-0965">Cell junction</keyword>
<evidence type="ECO:0000256" key="11">
    <source>
        <dbReference type="SAM" id="MobiDB-lite"/>
    </source>
</evidence>
<feature type="region of interest" description="Disordered" evidence="11">
    <location>
        <begin position="2165"/>
        <end position="2187"/>
    </location>
</feature>
<dbReference type="InterPro" id="IPR041573">
    <property type="entry name" value="Desmoplakin_Spectrin-like"/>
</dbReference>
<dbReference type="Pfam" id="PF17902">
    <property type="entry name" value="SH3_10"/>
    <property type="match status" value="1"/>
</dbReference>
<dbReference type="Gene3D" id="1.20.58.1060">
    <property type="match status" value="1"/>
</dbReference>
<evidence type="ECO:0000256" key="6">
    <source>
        <dbReference type="ARBA" id="ARBA00022737"/>
    </source>
</evidence>
<dbReference type="Gene3D" id="3.90.1290.10">
    <property type="entry name" value="Plakin repeat"/>
    <property type="match status" value="3"/>
</dbReference>
<dbReference type="PANTHER" id="PTHR23169:SF26">
    <property type="entry name" value="DESMOPLAKIN"/>
    <property type="match status" value="1"/>
</dbReference>
<evidence type="ECO:0000256" key="7">
    <source>
        <dbReference type="ARBA" id="ARBA00022949"/>
    </source>
</evidence>
<dbReference type="InterPro" id="IPR018159">
    <property type="entry name" value="Spectrin/alpha-actinin"/>
</dbReference>
<dbReference type="PANTHER" id="PTHR23169">
    <property type="entry name" value="ENVOPLAKIN"/>
    <property type="match status" value="1"/>
</dbReference>
<dbReference type="GO" id="GO:0005882">
    <property type="term" value="C:intermediate filament"/>
    <property type="evidence" value="ECO:0007669"/>
    <property type="project" value="TreeGrafter"/>
</dbReference>
<dbReference type="GO" id="GO:0030057">
    <property type="term" value="C:desmosome"/>
    <property type="evidence" value="ECO:0007669"/>
    <property type="project" value="UniProtKB-SubCell"/>
</dbReference>
<evidence type="ECO:0000256" key="3">
    <source>
        <dbReference type="ARBA" id="ARBA00009109"/>
    </source>
</evidence>
<dbReference type="InterPro" id="IPR035915">
    <property type="entry name" value="Plakin_repeat_sf"/>
</dbReference>
<dbReference type="Gene3D" id="1.20.58.60">
    <property type="match status" value="2"/>
</dbReference>
<feature type="coiled-coil region" evidence="10">
    <location>
        <begin position="1145"/>
        <end position="1414"/>
    </location>
</feature>
<keyword evidence="6" id="KW-0677">Repeat</keyword>
<feature type="region of interest" description="Disordered" evidence="11">
    <location>
        <begin position="1047"/>
        <end position="1066"/>
    </location>
</feature>
<sequence>NGVHMAMSGTLTRRRSTRGSSGGWEEPPRSFQDAMGWIAQQKVRASHFTLLATPAEVSGPVRPPQTKKSCSSTGVCLAYIQTFFLLLCQKMSFGRTEQLQELQNIIQEMSKEIMWVNEKEEEELMFDWGDKNIDQYIPKKQESYSKLMSSLEDKEKDLNKLKAKVDTLLKNNHPAADKIEAYKDTLQTQWSWLLQITKCIDTHLKENSAYSQFFREANETYSSLQKEHETVRKMFTCDKNTSLEDLLDLLRGLEREKEKIMENKRQVQHLVNQSKNIVRLKPRNPEDKSSSQIIVKSLCDFKQDQKVICKHDEAILKDNSQRSKWNVTGPGGLDMTVPSVCLLVPPPNPISISLANKNEQYYDAIMSIWNQLYINIKSLVAWQYCLLDLKRINSLTISMLAKMRPEEYRQLIKSLEIHFEEFKLSSVGSQMFGDEDKRTIESQFNGAQNHYEQLVVQLPTYSQCYTNYTVMIETQNMNLCHGWMCYCITSLWLKDCETITVFKLALLKDSRKCQDKRRHLHPSSLLSAIKALFRLLFQATMFTPLLQALRNMLDSVARAEDIVKVYEARLTEKETTSLTPIEVEEYMSALMKMKSDLDQKKDILASMEAELAKASHWNGQVGAPFHRCDIMLSKYNEQVSQLSDRWRRIVGQIDTRVQDLQSYEPQLQRYKQTSSSLSDWIDTTKRRQDSLQATKINSIETPDLFYYCLLKALNSDIKSKRGTVDIVLRDNEACVTSIKDYESDLNSYTSGLETLLNIPIKRTMLKSPSMDLNQEATQLQTRYMELFTQSADYYRYLGELLKNMEELKMRNTRIDLLEEELRLLREDMHDRNSKNKSLEDALARAQLELNMSKDQLQSMEEVKVTTARQVNATRESLDSTQSQLADLNDQVTRLKYLLEEEKRKKRLAEERYTHQQEEYELVLSRRQKELETVSWSKVDLEKSVANKEQEIEQLRRQLADEASRVKELQKEISKVRSQCSMEINNLKLNFESQIQVSRTDVQRLAAQKDEDTTELRLQYDRTVAERNDLEEELRRLRLSLNQAEEKRKWAEEETQSQRAVITEEGRRRRELESKVDGLMRQRDEQSSQYEEELADVLKRLQDKSEELVYITHSLEEETRRRKTIEEGQDVLEQTLSQLQSKLSSSSMTTAQLRECKDELEKLRLELERESKERSRVEQNMSRLQGRMKDLQAMRDGLESQVENLRVANQEEIARRKQIETELDKTTTTMTEYNRTINTLRQSQENASMSGKRVEEERLRLQGELEESLRQNKTSEEQTKRLSTELKALQQQLLQEQARVKEANFKNESLYKTIEERNMALNESTSEVQRLKDMTESQTRERLRLEEELRTTRQEKVELLKTKQGHNDELSSQITALQLQLQASEHSNVDYRNLVSELSSEREKLMLEAEKIQKQATESIQSKYNDIVIERDDLLRRLRLSDNDRSSLQRLEDELNRLKLSLESELRNKQRLQDENDRLKRDVSNWKVQFESKQEVIKQYETDKNRLEREKNSLNSEIERLMRQLRELEEMYKSKLSSEEGVTYMSLKRRCKVELNTGLLFLPVPEKLDPSKLVFDGVRKPVTAKQLVNCDVLDRQTLKDLEKGKKSVSEVSLDKKVYLKGTGSIAGVAAGPLGKMSLTEAKRQKLMTADCADLLLDAQAATGHIIDPTTNEKLKVEEACAIGLVDNKDRGRLLAAEAAAVGFKDPRTGKPLSVFEAMTKGLIDQKTGLRLLQAQESAGGILDPTLSVFLPRDMAIKRNILDEDLCRALNKKPECYLDPDTQQGTTYIALKKTCKVDPSTGLLLLPEPKKPVTVQGLRDQVSVMDLVDANLLKRSDMDKLREGRLTSRDIEDRLGSYLRGSTCIAGIYDEANEKVLTIYQAMKDGLLKPGTTLELLEAQAASGFIVDPVNNHFLSVSDAYSKRLFGPEYKDSLLSAERAVTGYQVPGTDKVISLFQAIERGLVEKGHGIRLLEAQIASGGIIDPEHSHRIDVDVAYEKGYFDERMNRVLSSPNAETKGFFDPNTEENLTYKELKKACIRDKKTGLILLPIIDKSKLESTTRKRRVIIVDPETNKEMTVREAFDKGLIDYDTFIDLSEQECEWEEITITAPDGSTQFKLVDNKTGREYDITELLEKRVISQSDLDQYKSRIITLTQFADIITKKTRGLSRPSAGNSSLKSSSSSSSRTLEPVGAVFDTENFEKISIFEALNRGLVDTITAQRLLEAQACTGGIINPKNGNRLGIQEASRLGIIDENMASKLKPAQKAYVGFEDVKTRKKMSAAEAIKEKWLPYEAGHRFLEFQYITGGFHDPETGCKRTIQDALQMGWLDERTAQKLQDVKKQTKNLTCPKSKLKISYTDALDSCMSEERTGVRMLPASSVSSSGISSPYNVSSAPGSNTGSRSGSQRGSRRGSLDLGSPAATTSRYTFSSFTSSK</sequence>
<evidence type="ECO:0000256" key="9">
    <source>
        <dbReference type="ARBA" id="ARBA00023136"/>
    </source>
</evidence>
<dbReference type="CDD" id="cd00176">
    <property type="entry name" value="SPEC"/>
    <property type="match status" value="1"/>
</dbReference>
<dbReference type="FunFam" id="3.90.1290.10:FF:000001">
    <property type="entry name" value="Plectin a"/>
    <property type="match status" value="2"/>
</dbReference>
<evidence type="ECO:0000256" key="4">
    <source>
        <dbReference type="ARBA" id="ARBA00022475"/>
    </source>
</evidence>
<dbReference type="GO" id="GO:0014704">
    <property type="term" value="C:intercalated disc"/>
    <property type="evidence" value="ECO:0007669"/>
    <property type="project" value="TreeGrafter"/>
</dbReference>
<evidence type="ECO:0000256" key="1">
    <source>
        <dbReference type="ARBA" id="ARBA00004236"/>
    </source>
</evidence>
<dbReference type="FunFam" id="3.90.1290.10:FF:000002">
    <property type="entry name" value="Plectin a"/>
    <property type="match status" value="1"/>
</dbReference>
<dbReference type="Pfam" id="PF21019">
    <property type="entry name" value="Spectrin_3"/>
    <property type="match status" value="1"/>
</dbReference>
<feature type="region of interest" description="Disordered" evidence="11">
    <location>
        <begin position="1"/>
        <end position="29"/>
    </location>
</feature>
<feature type="compositionally biased region" description="Low complexity" evidence="11">
    <location>
        <begin position="2413"/>
        <end position="2434"/>
    </location>
</feature>
<evidence type="ECO:0000259" key="13">
    <source>
        <dbReference type="Pfam" id="PF18373"/>
    </source>
</evidence>